<feature type="region of interest" description="Disordered" evidence="1">
    <location>
        <begin position="23"/>
        <end position="176"/>
    </location>
</feature>
<feature type="compositionally biased region" description="Basic and acidic residues" evidence="1">
    <location>
        <begin position="69"/>
        <end position="81"/>
    </location>
</feature>
<sequence length="796" mass="86730">MATTAHAASNLEVAAADMMDLQSDSGLDFDDGDIELDIDPATPTARQDDDVSIEDAAEDSGIHSQTVTADHDDFMIDHEDYGEYNMQSDGEDGEQNVAPPAQASATHERTYTPAPPDDDDLIDYSDEEDDPTPIVAADTKAQTPGSTSSTAIEKQPDHVSEPAVGAYGGSDPEPHYKNVLVADNQVDEQTHGEETGVQLQDPVPEVEADPNDEQHDCPEEQHDIPEEQHDIPEEQYDSPEEQHDIPEEQRSIESRAITINYEGNELWLFKQHDTEDSGDWLIDDISVIHSSLSDLFQACRASLGENISNETELGLRFDHLHNMELFEDNTACVAVSLARLADLYYTLHAQDGESDPESFYMCLLSRPRFATLLSDVAKHAEQGSGYSGLDTAVAAGDTHFAQALSGNSTEHEGPEWDNDEGAYNEEQHEDADLASNEEHEFELTEHEDQDAVQLGGDEKANFEETAGTKTTAHNNALTPRSVAQSILESHSSDSATQNHAEDGLVSTQPDILDLASQQISQLAKTEREVQLANDTVDFSDDEEEEEAPQGRTISAASPSSATVQGDNPTTGKAFVQIAESTAGEDVGHEDATIGAHNDVFDGLAENQEQFELDDNTESYQDYNDIYDQEDPFQDFQLDGQDANQAEVDFNGLTNQDYPGFDYQDVDQQLEDDFISGANIDGLDAGECANIVTDFVDGDDFLDLDNATEWATDQEPASTVPDDTILVHDEVTAENEEEEDGVVKQPAVAASSAADPVAASSTDVQETSPQGQKRSIDEVGDSVGDALDLTDMKRPRM</sequence>
<dbReference type="AlphaFoldDB" id="A0A6A5QGJ7"/>
<accession>A0A6A5QGJ7</accession>
<protein>
    <submittedName>
        <fullName evidence="2">Uncharacterized protein</fullName>
    </submittedName>
</protein>
<feature type="region of interest" description="Disordered" evidence="1">
    <location>
        <begin position="190"/>
        <end position="221"/>
    </location>
</feature>
<feature type="region of interest" description="Disordered" evidence="1">
    <location>
        <begin position="731"/>
        <end position="796"/>
    </location>
</feature>
<feature type="compositionally biased region" description="Polar residues" evidence="1">
    <location>
        <begin position="761"/>
        <end position="772"/>
    </location>
</feature>
<feature type="compositionally biased region" description="Basic and acidic residues" evidence="1">
    <location>
        <begin position="212"/>
        <end position="221"/>
    </location>
</feature>
<feature type="compositionally biased region" description="Low complexity" evidence="1">
    <location>
        <begin position="745"/>
        <end position="760"/>
    </location>
</feature>
<dbReference type="EMBL" id="ML979137">
    <property type="protein sequence ID" value="KAF1914685.1"/>
    <property type="molecule type" value="Genomic_DNA"/>
</dbReference>
<keyword evidence="3" id="KW-1185">Reference proteome</keyword>
<dbReference type="OrthoDB" id="5339076at2759"/>
<feature type="region of interest" description="Disordered" evidence="1">
    <location>
        <begin position="535"/>
        <end position="569"/>
    </location>
</feature>
<feature type="compositionally biased region" description="Acidic residues" evidence="1">
    <location>
        <begin position="537"/>
        <end position="547"/>
    </location>
</feature>
<feature type="compositionally biased region" description="Polar residues" evidence="1">
    <location>
        <begin position="551"/>
        <end position="569"/>
    </location>
</feature>
<name>A0A6A5QGJ7_AMPQU</name>
<reference evidence="2" key="1">
    <citation type="journal article" date="2020" name="Stud. Mycol.">
        <title>101 Dothideomycetes genomes: a test case for predicting lifestyles and emergence of pathogens.</title>
        <authorList>
            <person name="Haridas S."/>
            <person name="Albert R."/>
            <person name="Binder M."/>
            <person name="Bloem J."/>
            <person name="Labutti K."/>
            <person name="Salamov A."/>
            <person name="Andreopoulos B."/>
            <person name="Baker S."/>
            <person name="Barry K."/>
            <person name="Bills G."/>
            <person name="Bluhm B."/>
            <person name="Cannon C."/>
            <person name="Castanera R."/>
            <person name="Culley D."/>
            <person name="Daum C."/>
            <person name="Ezra D."/>
            <person name="Gonzalez J."/>
            <person name="Henrissat B."/>
            <person name="Kuo A."/>
            <person name="Liang C."/>
            <person name="Lipzen A."/>
            <person name="Lutzoni F."/>
            <person name="Magnuson J."/>
            <person name="Mondo S."/>
            <person name="Nolan M."/>
            <person name="Ohm R."/>
            <person name="Pangilinan J."/>
            <person name="Park H.-J."/>
            <person name="Ramirez L."/>
            <person name="Alfaro M."/>
            <person name="Sun H."/>
            <person name="Tritt A."/>
            <person name="Yoshinaga Y."/>
            <person name="Zwiers L.-H."/>
            <person name="Turgeon B."/>
            <person name="Goodwin S."/>
            <person name="Spatafora J."/>
            <person name="Crous P."/>
            <person name="Grigoriev I."/>
        </authorList>
    </citation>
    <scope>NUCLEOTIDE SEQUENCE</scope>
    <source>
        <strain evidence="2">HMLAC05119</strain>
    </source>
</reference>
<feature type="compositionally biased region" description="Acidic residues" evidence="1">
    <location>
        <begin position="27"/>
        <end position="38"/>
    </location>
</feature>
<feature type="compositionally biased region" description="Polar residues" evidence="1">
    <location>
        <begin position="140"/>
        <end position="152"/>
    </location>
</feature>
<feature type="compositionally biased region" description="Acidic residues" evidence="1">
    <location>
        <begin position="116"/>
        <end position="131"/>
    </location>
</feature>
<dbReference type="Pfam" id="PF10336">
    <property type="entry name" value="DUF2420"/>
    <property type="match status" value="1"/>
</dbReference>
<dbReference type="InterPro" id="IPR018822">
    <property type="entry name" value="UPF0646"/>
</dbReference>
<evidence type="ECO:0000313" key="3">
    <source>
        <dbReference type="Proteomes" id="UP000800096"/>
    </source>
</evidence>
<evidence type="ECO:0000313" key="2">
    <source>
        <dbReference type="EMBL" id="KAF1914685.1"/>
    </source>
</evidence>
<evidence type="ECO:0000256" key="1">
    <source>
        <dbReference type="SAM" id="MobiDB-lite"/>
    </source>
</evidence>
<proteinExistence type="predicted"/>
<organism evidence="2 3">
    <name type="scientific">Ampelomyces quisqualis</name>
    <name type="common">Powdery mildew agent</name>
    <dbReference type="NCBI Taxonomy" id="50730"/>
    <lineage>
        <taxon>Eukaryota</taxon>
        <taxon>Fungi</taxon>
        <taxon>Dikarya</taxon>
        <taxon>Ascomycota</taxon>
        <taxon>Pezizomycotina</taxon>
        <taxon>Dothideomycetes</taxon>
        <taxon>Pleosporomycetidae</taxon>
        <taxon>Pleosporales</taxon>
        <taxon>Pleosporineae</taxon>
        <taxon>Phaeosphaeriaceae</taxon>
        <taxon>Ampelomyces</taxon>
    </lineage>
</organism>
<gene>
    <name evidence="2" type="ORF">BDU57DRAFT_540580</name>
</gene>
<dbReference type="Proteomes" id="UP000800096">
    <property type="component" value="Unassembled WGS sequence"/>
</dbReference>